<evidence type="ECO:0000313" key="1">
    <source>
        <dbReference type="EMBL" id="UYQ92952.1"/>
    </source>
</evidence>
<proteinExistence type="predicted"/>
<reference evidence="1" key="1">
    <citation type="submission" date="2022-10" db="EMBL/GenBank/DDBJ databases">
        <title>Chitinophaga sp. nov., isolated from soil.</title>
        <authorList>
            <person name="Jeon C.O."/>
        </authorList>
    </citation>
    <scope>NUCLEOTIDE SEQUENCE</scope>
    <source>
        <strain evidence="1">R8</strain>
    </source>
</reference>
<dbReference type="RefSeq" id="WP_264281115.1">
    <property type="nucleotide sequence ID" value="NZ_CP107006.1"/>
</dbReference>
<organism evidence="1 2">
    <name type="scientific">Chitinophaga horti</name>
    <dbReference type="NCBI Taxonomy" id="2920382"/>
    <lineage>
        <taxon>Bacteria</taxon>
        <taxon>Pseudomonadati</taxon>
        <taxon>Bacteroidota</taxon>
        <taxon>Chitinophagia</taxon>
        <taxon>Chitinophagales</taxon>
        <taxon>Chitinophagaceae</taxon>
        <taxon>Chitinophaga</taxon>
    </lineage>
</organism>
<name>A0ABY6IZY4_9BACT</name>
<dbReference type="EMBL" id="CP107006">
    <property type="protein sequence ID" value="UYQ92952.1"/>
    <property type="molecule type" value="Genomic_DNA"/>
</dbReference>
<sequence>MINVQQIQDLERFIIHKVGNSSQDEPLLLSQQPFELQDETVANLLLTYFIQPFTNNGEYFRFTHEAELELNEIYKYCSNIFADKDSFTDQSVNIAKHLYKHSTHPKIKAGELYIVYFSKCLVDGEEVEAVGIFKSENKDKYLKVFLNSDNYEVNYDDGINISKLDKGCLIYNMEKEEGYKVSVIDSRNKENEAVYWKDAFLQVVRREDNYHQTETMVNLCKQFVEQRLPEEYEMNRADQIDLLNRTATYFKEKEQFQLEEFATEVLGNQDAIESFKEYREHYQQEYRLDVPDEFDISGPAMKKQQRVFKSVLKLDRNFHVYIHGNRELIERGFDEASNMQYYKLFFEEEK</sequence>
<dbReference type="Proteomes" id="UP001162741">
    <property type="component" value="Chromosome"/>
</dbReference>
<dbReference type="Pfam" id="PF04245">
    <property type="entry name" value="NA37"/>
    <property type="match status" value="1"/>
</dbReference>
<keyword evidence="2" id="KW-1185">Reference proteome</keyword>
<accession>A0ABY6IZY4</accession>
<gene>
    <name evidence="1" type="ORF">MKQ68_22995</name>
</gene>
<protein>
    <submittedName>
        <fullName evidence="1">Nucleoid-associated protein</fullName>
    </submittedName>
</protein>
<dbReference type="InterPro" id="IPR007358">
    <property type="entry name" value="Nucleoid_associated_NdpA"/>
</dbReference>
<evidence type="ECO:0000313" key="2">
    <source>
        <dbReference type="Proteomes" id="UP001162741"/>
    </source>
</evidence>